<reference evidence="2" key="1">
    <citation type="submission" date="2019-12" db="UniProtKB">
        <authorList>
            <consortium name="WormBaseParasite"/>
        </authorList>
    </citation>
    <scope>IDENTIFICATION</scope>
</reference>
<dbReference type="WBParaSite" id="TMUE_2000006144.1">
    <property type="protein sequence ID" value="TMUE_2000006144.1"/>
    <property type="gene ID" value="WBGene00292676"/>
</dbReference>
<evidence type="ECO:0000313" key="2">
    <source>
        <dbReference type="WBParaSite" id="TMUE_2000006144.1"/>
    </source>
</evidence>
<organism evidence="1 2">
    <name type="scientific">Trichuris muris</name>
    <name type="common">Mouse whipworm</name>
    <dbReference type="NCBI Taxonomy" id="70415"/>
    <lineage>
        <taxon>Eukaryota</taxon>
        <taxon>Metazoa</taxon>
        <taxon>Ecdysozoa</taxon>
        <taxon>Nematoda</taxon>
        <taxon>Enoplea</taxon>
        <taxon>Dorylaimia</taxon>
        <taxon>Trichinellida</taxon>
        <taxon>Trichuridae</taxon>
        <taxon>Trichuris</taxon>
    </lineage>
</organism>
<name>A0A5S6QG32_TRIMR</name>
<accession>A0A5S6QG32</accession>
<evidence type="ECO:0000313" key="1">
    <source>
        <dbReference type="Proteomes" id="UP000046395"/>
    </source>
</evidence>
<dbReference type="AlphaFoldDB" id="A0A5S6QG32"/>
<sequence>MRRRDTVPSLLHSERKSAHCSRSNLVCWCFCVWRKNLRIGILKLLGSSRGRTGAWDQANRLGCVSVQGATQHV</sequence>
<dbReference type="Proteomes" id="UP000046395">
    <property type="component" value="Unassembled WGS sequence"/>
</dbReference>
<protein>
    <submittedName>
        <fullName evidence="2">Uncharacterized protein</fullName>
    </submittedName>
</protein>
<proteinExistence type="predicted"/>
<keyword evidence="1" id="KW-1185">Reference proteome</keyword>